<dbReference type="InterPro" id="IPR036953">
    <property type="entry name" value="GreA/GreB_C_sf"/>
</dbReference>
<reference evidence="5 7" key="3">
    <citation type="submission" date="2024-08" db="EMBL/GenBank/DDBJ databases">
        <authorList>
            <person name="Wei W."/>
        </authorList>
    </citation>
    <scope>NUCLEOTIDE SEQUENCE [LARGE SCALE GENOMIC DNA]</scope>
    <source>
        <strain evidence="5 7">XU2</strain>
    </source>
</reference>
<feature type="coiled-coil region" evidence="1">
    <location>
        <begin position="36"/>
        <end position="63"/>
    </location>
</feature>
<dbReference type="AlphaFoldDB" id="A0A5M8QII9"/>
<dbReference type="GO" id="GO:0006354">
    <property type="term" value="P:DNA-templated transcription elongation"/>
    <property type="evidence" value="ECO:0007669"/>
    <property type="project" value="TreeGrafter"/>
</dbReference>
<dbReference type="Pfam" id="PF01272">
    <property type="entry name" value="GreA_GreB"/>
    <property type="match status" value="1"/>
</dbReference>
<evidence type="ECO:0000259" key="3">
    <source>
        <dbReference type="Pfam" id="PF01272"/>
    </source>
</evidence>
<dbReference type="GO" id="GO:0003746">
    <property type="term" value="F:translation elongation factor activity"/>
    <property type="evidence" value="ECO:0007669"/>
    <property type="project" value="UniProtKB-KW"/>
</dbReference>
<gene>
    <name evidence="5" type="ORF">ACD591_20905</name>
    <name evidence="4" type="ORF">FOE74_08245</name>
</gene>
<proteinExistence type="predicted"/>
<dbReference type="GO" id="GO:0070063">
    <property type="term" value="F:RNA polymerase binding"/>
    <property type="evidence" value="ECO:0007669"/>
    <property type="project" value="InterPro"/>
</dbReference>
<dbReference type="Proteomes" id="UP001570846">
    <property type="component" value="Unassembled WGS sequence"/>
</dbReference>
<name>A0A5M8QII9_9BACT</name>
<feature type="domain" description="Transcription elongation factor GreA/GreB C-terminal" evidence="3">
    <location>
        <begin position="94"/>
        <end position="171"/>
    </location>
</feature>
<evidence type="ECO:0000313" key="4">
    <source>
        <dbReference type="EMBL" id="KAA6434192.1"/>
    </source>
</evidence>
<keyword evidence="7" id="KW-1185">Reference proteome</keyword>
<keyword evidence="4" id="KW-0251">Elongation factor</keyword>
<reference evidence="4 6" key="2">
    <citation type="submission" date="2019-09" db="EMBL/GenBank/DDBJ databases">
        <title>A bacterium isolated from glacier soil.</title>
        <authorList>
            <person name="Liu Q."/>
        </authorList>
    </citation>
    <scope>NUCLEOTIDE SEQUENCE [LARGE SCALE GENOMIC DNA]</scope>
    <source>
        <strain evidence="4 6">MDT1-10-3</strain>
    </source>
</reference>
<comment type="caution">
    <text evidence="4">The sequence shown here is derived from an EMBL/GenBank/DDBJ whole genome shotgun (WGS) entry which is preliminary data.</text>
</comment>
<accession>A0A5M8QII9</accession>
<evidence type="ECO:0000313" key="7">
    <source>
        <dbReference type="Proteomes" id="UP001570846"/>
    </source>
</evidence>
<dbReference type="GO" id="GO:0003677">
    <property type="term" value="F:DNA binding"/>
    <property type="evidence" value="ECO:0007669"/>
    <property type="project" value="InterPro"/>
</dbReference>
<dbReference type="PIRSF" id="PIRSF006092">
    <property type="entry name" value="GreA_GreB"/>
    <property type="match status" value="1"/>
</dbReference>
<keyword evidence="4" id="KW-0648">Protein biosynthesis</keyword>
<keyword evidence="1" id="KW-0175">Coiled coil</keyword>
<feature type="region of interest" description="Disordered" evidence="2">
    <location>
        <begin position="1"/>
        <end position="36"/>
    </location>
</feature>
<dbReference type="Gene3D" id="3.10.50.30">
    <property type="entry name" value="Transcription elongation factor, GreA/GreB, C-terminal domain"/>
    <property type="match status" value="1"/>
</dbReference>
<evidence type="ECO:0000313" key="6">
    <source>
        <dbReference type="Proteomes" id="UP000323866"/>
    </source>
</evidence>
<dbReference type="OrthoDB" id="1094048at2"/>
<dbReference type="EMBL" id="VKKZ01000020">
    <property type="protein sequence ID" value="KAA6434192.1"/>
    <property type="molecule type" value="Genomic_DNA"/>
</dbReference>
<dbReference type="PANTHER" id="PTHR30437:SF6">
    <property type="entry name" value="TRANSCRIPTION ELONGATION FACTOR GREB"/>
    <property type="match status" value="1"/>
</dbReference>
<dbReference type="Proteomes" id="UP000323866">
    <property type="component" value="Unassembled WGS sequence"/>
</dbReference>
<organism evidence="4 6">
    <name type="scientific">Rufibacter glacialis</name>
    <dbReference type="NCBI Taxonomy" id="1259555"/>
    <lineage>
        <taxon>Bacteria</taxon>
        <taxon>Pseudomonadati</taxon>
        <taxon>Bacteroidota</taxon>
        <taxon>Cytophagia</taxon>
        <taxon>Cytophagales</taxon>
        <taxon>Hymenobacteraceae</taxon>
        <taxon>Rufibacter</taxon>
    </lineage>
</organism>
<evidence type="ECO:0000256" key="1">
    <source>
        <dbReference type="SAM" id="Coils"/>
    </source>
</evidence>
<dbReference type="RefSeq" id="WP_149098138.1">
    <property type="nucleotide sequence ID" value="NZ_BMMG01000003.1"/>
</dbReference>
<dbReference type="InterPro" id="IPR023459">
    <property type="entry name" value="Tscrpt_elong_fac_GreA/B_fam"/>
</dbReference>
<evidence type="ECO:0000313" key="5">
    <source>
        <dbReference type="EMBL" id="MFA1773772.1"/>
    </source>
</evidence>
<sequence length="172" mass="18809">MSRAFVKEDDSGEAPLIPPRPALPPGTANYVTPHGLEQLRNELRDLEEARSQAESDRSDEANRTRQLTILKGQIQALTQRISTAKVIEAAHQAPDQVRFGTTVTMKTRKGGQIGQERTFTIVGVDEASITEKKIAFVAPLAKAIMGGRLGEIVKVQLGKNEEEVEITSISYS</sequence>
<dbReference type="InterPro" id="IPR001437">
    <property type="entry name" value="Tscrpt_elong_fac_GreA/B_C"/>
</dbReference>
<dbReference type="PANTHER" id="PTHR30437">
    <property type="entry name" value="TRANSCRIPTION ELONGATION FACTOR GREA"/>
    <property type="match status" value="1"/>
</dbReference>
<dbReference type="GO" id="GO:0032784">
    <property type="term" value="P:regulation of DNA-templated transcription elongation"/>
    <property type="evidence" value="ECO:0007669"/>
    <property type="project" value="InterPro"/>
</dbReference>
<dbReference type="EMBL" id="JBGOGF010000016">
    <property type="protein sequence ID" value="MFA1773772.1"/>
    <property type="molecule type" value="Genomic_DNA"/>
</dbReference>
<protein>
    <submittedName>
        <fullName evidence="5">GreA/GreB family elongation factor</fullName>
    </submittedName>
    <submittedName>
        <fullName evidence="4">Transcription elongation factor GreAB</fullName>
    </submittedName>
</protein>
<reference evidence="4 6" key="1">
    <citation type="submission" date="2019-07" db="EMBL/GenBank/DDBJ databases">
        <authorList>
            <person name="Qu J.-H."/>
        </authorList>
    </citation>
    <scope>NUCLEOTIDE SEQUENCE [LARGE SCALE GENOMIC DNA]</scope>
    <source>
        <strain evidence="4 6">MDT1-10-3</strain>
    </source>
</reference>
<dbReference type="SUPFAM" id="SSF54534">
    <property type="entry name" value="FKBP-like"/>
    <property type="match status" value="1"/>
</dbReference>
<evidence type="ECO:0000256" key="2">
    <source>
        <dbReference type="SAM" id="MobiDB-lite"/>
    </source>
</evidence>